<reference evidence="6 7" key="1">
    <citation type="journal article" date="2016" name="Front. Microbiol.">
        <title>Comparative Genomic Analysis Reveals a Diverse Repertoire of Genes Involved in Prokaryote-Eukaryote Interactions within the Pseudovibrio Genus.</title>
        <authorList>
            <person name="Romano S."/>
            <person name="Fernandez-Guerra A."/>
            <person name="Reen F.J."/>
            <person name="Glockner F.O."/>
            <person name="Crowley S.P."/>
            <person name="O'Sullivan O."/>
            <person name="Cotter P.D."/>
            <person name="Adams C."/>
            <person name="Dobson A.D."/>
            <person name="O'Gara F."/>
        </authorList>
    </citation>
    <scope>NUCLEOTIDE SEQUENCE [LARGE SCALE GENOMIC DNA]</scope>
    <source>
        <strain evidence="6 7">Ad2</strain>
    </source>
</reference>
<dbReference type="PATRIC" id="fig|989403.3.peg.380"/>
<dbReference type="Pfam" id="PF04191">
    <property type="entry name" value="PEMT"/>
    <property type="match status" value="1"/>
</dbReference>
<dbReference type="EMBL" id="LMCB01000003">
    <property type="protein sequence ID" value="KZL21735.1"/>
    <property type="molecule type" value="Genomic_DNA"/>
</dbReference>
<sequence>MPAIALASSSFAWPRGWMVVALVYFAQVGVGLWLARINPVLFRERTTIPTAPLKQDQKATGILFGSVFIYFFLAALDAHIWQVLPQDGEITPILRGLFLYMCGIALIVWTFSKSPFARPTAQVDLAKEQCVDTCGPYALIRHPMYLGLMMCIAGLSLILGSKLFAFIAIPLVFLGFLPLMRTEETELCESVKGYTNYTQRVRCRLFPWIY</sequence>
<dbReference type="InterPro" id="IPR052527">
    <property type="entry name" value="Metal_cation-efflux_comp"/>
</dbReference>
<dbReference type="PANTHER" id="PTHR43847">
    <property type="entry name" value="BLL3993 PROTEIN"/>
    <property type="match status" value="1"/>
</dbReference>
<comment type="caution">
    <text evidence="6">The sequence shown here is derived from an EMBL/GenBank/DDBJ whole genome shotgun (WGS) entry which is preliminary data.</text>
</comment>
<proteinExistence type="predicted"/>
<comment type="subcellular location">
    <subcellularLocation>
        <location evidence="1">Endomembrane system</location>
        <topology evidence="1">Multi-pass membrane protein</topology>
    </subcellularLocation>
</comment>
<evidence type="ECO:0000256" key="5">
    <source>
        <dbReference type="SAM" id="Phobius"/>
    </source>
</evidence>
<evidence type="ECO:0000256" key="2">
    <source>
        <dbReference type="ARBA" id="ARBA00022692"/>
    </source>
</evidence>
<dbReference type="GO" id="GO:0008168">
    <property type="term" value="F:methyltransferase activity"/>
    <property type="evidence" value="ECO:0007669"/>
    <property type="project" value="UniProtKB-KW"/>
</dbReference>
<keyword evidence="2 5" id="KW-0812">Transmembrane</keyword>
<evidence type="ECO:0000313" key="7">
    <source>
        <dbReference type="Proteomes" id="UP000076577"/>
    </source>
</evidence>
<keyword evidence="4 5" id="KW-0472">Membrane</keyword>
<dbReference type="InterPro" id="IPR007318">
    <property type="entry name" value="Phopholipid_MeTrfase"/>
</dbReference>
<dbReference type="RefSeq" id="WP_068001281.1">
    <property type="nucleotide sequence ID" value="NZ_FOFM01000002.1"/>
</dbReference>
<accession>A0A161VC49</accession>
<keyword evidence="7" id="KW-1185">Reference proteome</keyword>
<protein>
    <submittedName>
        <fullName evidence="6">Isoprenylcysteine carboxyl methyltransferase (ICMT) family protein</fullName>
    </submittedName>
</protein>
<keyword evidence="6" id="KW-0489">Methyltransferase</keyword>
<keyword evidence="3 5" id="KW-1133">Transmembrane helix</keyword>
<dbReference type="STRING" id="989403.SAMN05421798_102151"/>
<gene>
    <name evidence="6" type="ORF">PsAD2_00359</name>
</gene>
<dbReference type="Gene3D" id="1.20.120.1630">
    <property type="match status" value="1"/>
</dbReference>
<keyword evidence="6" id="KW-0808">Transferase</keyword>
<evidence type="ECO:0000256" key="1">
    <source>
        <dbReference type="ARBA" id="ARBA00004127"/>
    </source>
</evidence>
<dbReference type="GO" id="GO:0012505">
    <property type="term" value="C:endomembrane system"/>
    <property type="evidence" value="ECO:0007669"/>
    <property type="project" value="UniProtKB-SubCell"/>
</dbReference>
<feature type="transmembrane region" description="Helical" evidence="5">
    <location>
        <begin position="93"/>
        <end position="111"/>
    </location>
</feature>
<dbReference type="OrthoDB" id="7203053at2"/>
<feature type="transmembrane region" description="Helical" evidence="5">
    <location>
        <begin position="145"/>
        <end position="177"/>
    </location>
</feature>
<evidence type="ECO:0000256" key="4">
    <source>
        <dbReference type="ARBA" id="ARBA00023136"/>
    </source>
</evidence>
<dbReference type="PANTHER" id="PTHR43847:SF1">
    <property type="entry name" value="BLL3993 PROTEIN"/>
    <property type="match status" value="1"/>
</dbReference>
<organism evidence="6 7">
    <name type="scientific">Pseudovibrio axinellae</name>
    <dbReference type="NCBI Taxonomy" id="989403"/>
    <lineage>
        <taxon>Bacteria</taxon>
        <taxon>Pseudomonadati</taxon>
        <taxon>Pseudomonadota</taxon>
        <taxon>Alphaproteobacteria</taxon>
        <taxon>Hyphomicrobiales</taxon>
        <taxon>Stappiaceae</taxon>
        <taxon>Pseudovibrio</taxon>
    </lineage>
</organism>
<evidence type="ECO:0000313" key="6">
    <source>
        <dbReference type="EMBL" id="KZL21735.1"/>
    </source>
</evidence>
<dbReference type="GO" id="GO:0032259">
    <property type="term" value="P:methylation"/>
    <property type="evidence" value="ECO:0007669"/>
    <property type="project" value="UniProtKB-KW"/>
</dbReference>
<feature type="transmembrane region" description="Helical" evidence="5">
    <location>
        <begin position="62"/>
        <end position="81"/>
    </location>
</feature>
<evidence type="ECO:0000256" key="3">
    <source>
        <dbReference type="ARBA" id="ARBA00022989"/>
    </source>
</evidence>
<dbReference type="Proteomes" id="UP000076577">
    <property type="component" value="Unassembled WGS sequence"/>
</dbReference>
<name>A0A161VC49_9HYPH</name>
<feature type="transmembrane region" description="Helical" evidence="5">
    <location>
        <begin position="16"/>
        <end position="35"/>
    </location>
</feature>
<dbReference type="AlphaFoldDB" id="A0A161VC49"/>